<protein>
    <submittedName>
        <fullName evidence="10">Subtilase-type proteinase psp3</fullName>
    </submittedName>
</protein>
<feature type="active site" description="Charge relay system" evidence="5">
    <location>
        <position position="405"/>
    </location>
</feature>
<keyword evidence="2 5" id="KW-0645">Protease</keyword>
<dbReference type="CDD" id="cd04077">
    <property type="entry name" value="Peptidases_S8_PCSK9_ProteinaseK_like"/>
    <property type="match status" value="1"/>
</dbReference>
<evidence type="ECO:0000256" key="7">
    <source>
        <dbReference type="SAM" id="MobiDB-lite"/>
    </source>
</evidence>
<dbReference type="EMBL" id="SSOP01000138">
    <property type="protein sequence ID" value="KAB5590885.1"/>
    <property type="molecule type" value="Genomic_DNA"/>
</dbReference>
<comment type="caution">
    <text evidence="10">The sequence shown here is derived from an EMBL/GenBank/DDBJ whole genome shotgun (WGS) entry which is preliminary data.</text>
</comment>
<dbReference type="InterPro" id="IPR000209">
    <property type="entry name" value="Peptidase_S8/S53_dom"/>
</dbReference>
<proteinExistence type="inferred from homology"/>
<dbReference type="PROSITE" id="PS00138">
    <property type="entry name" value="SUBTILASE_SER"/>
    <property type="match status" value="1"/>
</dbReference>
<evidence type="ECO:0000313" key="11">
    <source>
        <dbReference type="Proteomes" id="UP000383932"/>
    </source>
</evidence>
<evidence type="ECO:0000256" key="2">
    <source>
        <dbReference type="ARBA" id="ARBA00022670"/>
    </source>
</evidence>
<reference evidence="10 11" key="1">
    <citation type="journal article" date="2019" name="Fungal Biol. Biotechnol.">
        <title>Draft genome sequence of fastidious pathogen Ceratobasidium theobromae, which causes vascular-streak dieback in Theobroma cacao.</title>
        <authorList>
            <person name="Ali S.S."/>
            <person name="Asman A."/>
            <person name="Shao J."/>
            <person name="Firmansyah A.P."/>
            <person name="Susilo A.W."/>
            <person name="Rosmana A."/>
            <person name="McMahon P."/>
            <person name="Junaid M."/>
            <person name="Guest D."/>
            <person name="Kheng T.Y."/>
            <person name="Meinhardt L.W."/>
            <person name="Bailey B.A."/>
        </authorList>
    </citation>
    <scope>NUCLEOTIDE SEQUENCE [LARGE SCALE GENOMIC DNA]</scope>
    <source>
        <strain evidence="10 11">CT2</strain>
    </source>
</reference>
<dbReference type="PROSITE" id="PS51892">
    <property type="entry name" value="SUBTILASE"/>
    <property type="match status" value="1"/>
</dbReference>
<feature type="compositionally biased region" description="Basic and acidic residues" evidence="7">
    <location>
        <begin position="190"/>
        <end position="201"/>
    </location>
</feature>
<dbReference type="GO" id="GO:0005615">
    <property type="term" value="C:extracellular space"/>
    <property type="evidence" value="ECO:0007669"/>
    <property type="project" value="TreeGrafter"/>
</dbReference>
<dbReference type="GO" id="GO:0004252">
    <property type="term" value="F:serine-type endopeptidase activity"/>
    <property type="evidence" value="ECO:0007669"/>
    <property type="project" value="UniProtKB-UniRule"/>
</dbReference>
<accession>A0A5N5QGK8</accession>
<dbReference type="OrthoDB" id="19448at2759"/>
<feature type="domain" description="Peptidase S8/S53" evidence="9">
    <location>
        <begin position="396"/>
        <end position="620"/>
    </location>
</feature>
<dbReference type="InterPro" id="IPR015500">
    <property type="entry name" value="Peptidase_S8_subtilisin-rel"/>
</dbReference>
<dbReference type="PROSITE" id="PS00137">
    <property type="entry name" value="SUBTILASE_HIS"/>
    <property type="match status" value="1"/>
</dbReference>
<dbReference type="InterPro" id="IPR034193">
    <property type="entry name" value="PCSK9_ProteinaseK-like"/>
</dbReference>
<dbReference type="GO" id="GO:0006508">
    <property type="term" value="P:proteolysis"/>
    <property type="evidence" value="ECO:0007669"/>
    <property type="project" value="UniProtKB-KW"/>
</dbReference>
<dbReference type="AlphaFoldDB" id="A0A5N5QGK8"/>
<dbReference type="InterPro" id="IPR023827">
    <property type="entry name" value="Peptidase_S8_Asp-AS"/>
</dbReference>
<dbReference type="Proteomes" id="UP000383932">
    <property type="component" value="Unassembled WGS sequence"/>
</dbReference>
<dbReference type="PANTHER" id="PTHR43806:SF11">
    <property type="entry name" value="CEREVISIN-RELATED"/>
    <property type="match status" value="1"/>
</dbReference>
<keyword evidence="8" id="KW-0732">Signal</keyword>
<feature type="signal peptide" evidence="8">
    <location>
        <begin position="1"/>
        <end position="19"/>
    </location>
</feature>
<feature type="region of interest" description="Disordered" evidence="7">
    <location>
        <begin position="159"/>
        <end position="216"/>
    </location>
</feature>
<dbReference type="PROSITE" id="PS00136">
    <property type="entry name" value="SUBTILASE_ASP"/>
    <property type="match status" value="1"/>
</dbReference>
<dbReference type="InterPro" id="IPR022398">
    <property type="entry name" value="Peptidase_S8_His-AS"/>
</dbReference>
<feature type="compositionally biased region" description="Basic and acidic residues" evidence="7">
    <location>
        <begin position="170"/>
        <end position="180"/>
    </location>
</feature>
<evidence type="ECO:0000256" key="5">
    <source>
        <dbReference type="PROSITE-ProRule" id="PRU01240"/>
    </source>
</evidence>
<evidence type="ECO:0000256" key="3">
    <source>
        <dbReference type="ARBA" id="ARBA00022801"/>
    </source>
</evidence>
<feature type="chain" id="PRO_5024294727" evidence="8">
    <location>
        <begin position="20"/>
        <end position="645"/>
    </location>
</feature>
<evidence type="ECO:0000313" key="10">
    <source>
        <dbReference type="EMBL" id="KAB5590885.1"/>
    </source>
</evidence>
<keyword evidence="4 5" id="KW-0720">Serine protease</keyword>
<feature type="active site" description="Charge relay system" evidence="5">
    <location>
        <position position="591"/>
    </location>
</feature>
<dbReference type="InterPro" id="IPR023828">
    <property type="entry name" value="Peptidase_S8_Ser-AS"/>
</dbReference>
<evidence type="ECO:0000256" key="4">
    <source>
        <dbReference type="ARBA" id="ARBA00022825"/>
    </source>
</evidence>
<feature type="active site" description="Charge relay system" evidence="5">
    <location>
        <position position="436"/>
    </location>
</feature>
<evidence type="ECO:0000256" key="1">
    <source>
        <dbReference type="ARBA" id="ARBA00011073"/>
    </source>
</evidence>
<dbReference type="PANTHER" id="PTHR43806">
    <property type="entry name" value="PEPTIDASE S8"/>
    <property type="match status" value="1"/>
</dbReference>
<evidence type="ECO:0000256" key="6">
    <source>
        <dbReference type="RuleBase" id="RU003355"/>
    </source>
</evidence>
<dbReference type="Pfam" id="PF00082">
    <property type="entry name" value="Peptidase_S8"/>
    <property type="match status" value="1"/>
</dbReference>
<feature type="compositionally biased region" description="Polar residues" evidence="7">
    <location>
        <begin position="204"/>
        <end position="213"/>
    </location>
</feature>
<dbReference type="Gene3D" id="3.40.50.200">
    <property type="entry name" value="Peptidase S8/S53 domain"/>
    <property type="match status" value="1"/>
</dbReference>
<keyword evidence="11" id="KW-1185">Reference proteome</keyword>
<dbReference type="InterPro" id="IPR036852">
    <property type="entry name" value="Peptidase_S8/S53_dom_sf"/>
</dbReference>
<gene>
    <name evidence="10" type="ORF">CTheo_5668</name>
</gene>
<evidence type="ECO:0000259" key="9">
    <source>
        <dbReference type="Pfam" id="PF00082"/>
    </source>
</evidence>
<organism evidence="10 11">
    <name type="scientific">Ceratobasidium theobromae</name>
    <dbReference type="NCBI Taxonomy" id="1582974"/>
    <lineage>
        <taxon>Eukaryota</taxon>
        <taxon>Fungi</taxon>
        <taxon>Dikarya</taxon>
        <taxon>Basidiomycota</taxon>
        <taxon>Agaricomycotina</taxon>
        <taxon>Agaricomycetes</taxon>
        <taxon>Cantharellales</taxon>
        <taxon>Ceratobasidiaceae</taxon>
        <taxon>Ceratobasidium</taxon>
    </lineage>
</organism>
<name>A0A5N5QGK8_9AGAM</name>
<dbReference type="SUPFAM" id="SSF52743">
    <property type="entry name" value="Subtilisin-like"/>
    <property type="match status" value="1"/>
</dbReference>
<dbReference type="InterPro" id="IPR050131">
    <property type="entry name" value="Peptidase_S8_subtilisin-like"/>
</dbReference>
<keyword evidence="3 5" id="KW-0378">Hydrolase</keyword>
<comment type="similarity">
    <text evidence="1 5 6">Belongs to the peptidase S8 family.</text>
</comment>
<evidence type="ECO:0000256" key="8">
    <source>
        <dbReference type="SAM" id="SignalP"/>
    </source>
</evidence>
<dbReference type="PRINTS" id="PR00723">
    <property type="entry name" value="SUBTILISIN"/>
</dbReference>
<sequence length="645" mass="66965">MFYSRSVLAAVALAVCTLAAPITPRQDQNQGQPISVGLSANRSAPAVDVFGTTTDSPNFLQLPTGLCIVPMYANQAGINKDGPPKLLIVQQALEICPRAQRIVFVFDDFVPAGKTLSGAKLQAEATRCSNQGKKMLSSMHARFGSCLLYEKRKRFVHVGATGAPPEPDVDIAKGHFKGDNAAESPGTDGRSTREPRQEKRKQAQPHSLPTSQTSERRAPHKRFFIMIGFVPALFALASLVDARPRGSIRVLSTGGATKANSYIISLKNQDVAAKHMNWINTQVANTNTSWVGATYNATASQGFVAYNVVLDPSDPAVSMTDGSVLTNKDGSQISILEAARARSDIEFIEEDQIMRTTAVQNNAPWGLQRISTNAALPAGSRANALAFTYTFNETAGQGVDVYVVDTGINTAHQSFGGRASFGFAAQGLQEVDDQGHGTHCAGTIASADFGVAKAANVIAVKVLGADGSGATSDIVSGIAFVMQAAAGSGRPSVISMSLGGGVSRALDSAVTAAVGQGIHVVVAAGNEAADASTSSPARAPAVITVGATTITDQVASFSNFGTGVDIFAPGQQIISTFIGSNTAAQILSGTSMACPHVSGMVASIISSEGQMTPAQMAQRLKGLGTSNTLSRVPQGTTNLVAQLPQ</sequence>
<dbReference type="FunFam" id="3.40.50.200:FF:000007">
    <property type="entry name" value="Subtilisin-like serine protease"/>
    <property type="match status" value="1"/>
</dbReference>